<reference evidence="2" key="2">
    <citation type="submission" date="2025-09" db="UniProtKB">
        <authorList>
            <consortium name="Ensembl"/>
        </authorList>
    </citation>
    <scope>IDENTIFICATION</scope>
</reference>
<dbReference type="PANTHER" id="PTHR22442">
    <property type="match status" value="1"/>
</dbReference>
<name>A0A8C8ESB5_ONCTS</name>
<dbReference type="PANTHER" id="PTHR22442:SF4">
    <property type="entry name" value="PROTEIN FAM169BP"/>
    <property type="match status" value="1"/>
</dbReference>
<accession>A0A8C8ESB5</accession>
<evidence type="ECO:0000313" key="2">
    <source>
        <dbReference type="Ensembl" id="ENSOTSP00005024137.2"/>
    </source>
</evidence>
<proteinExistence type="predicted"/>
<dbReference type="AlphaFoldDB" id="A0A8C8ESB5"/>
<evidence type="ECO:0008006" key="4">
    <source>
        <dbReference type="Google" id="ProtNLM"/>
    </source>
</evidence>
<dbReference type="KEGG" id="otw:112218556"/>
<dbReference type="Proteomes" id="UP000694402">
    <property type="component" value="Unassembled WGS sequence"/>
</dbReference>
<dbReference type="GeneTree" id="ENSGT00510000048902"/>
<dbReference type="RefSeq" id="XP_024235203.1">
    <property type="nucleotide sequence ID" value="XM_024379435.2"/>
</dbReference>
<organism evidence="2 3">
    <name type="scientific">Oncorhynchus tshawytscha</name>
    <name type="common">Chinook salmon</name>
    <name type="synonym">Salmo tshawytscha</name>
    <dbReference type="NCBI Taxonomy" id="74940"/>
    <lineage>
        <taxon>Eukaryota</taxon>
        <taxon>Metazoa</taxon>
        <taxon>Chordata</taxon>
        <taxon>Craniata</taxon>
        <taxon>Vertebrata</taxon>
        <taxon>Euteleostomi</taxon>
        <taxon>Actinopterygii</taxon>
        <taxon>Neopterygii</taxon>
        <taxon>Teleostei</taxon>
        <taxon>Protacanthopterygii</taxon>
        <taxon>Salmoniformes</taxon>
        <taxon>Salmonidae</taxon>
        <taxon>Salmoninae</taxon>
        <taxon>Oncorhynchus</taxon>
    </lineage>
</organism>
<feature type="compositionally biased region" description="Polar residues" evidence="1">
    <location>
        <begin position="317"/>
        <end position="333"/>
    </location>
</feature>
<evidence type="ECO:0000256" key="1">
    <source>
        <dbReference type="SAM" id="MobiDB-lite"/>
    </source>
</evidence>
<dbReference type="RefSeq" id="XP_024235205.1">
    <property type="nucleotide sequence ID" value="XM_024379437.2"/>
</dbReference>
<feature type="region of interest" description="Disordered" evidence="1">
    <location>
        <begin position="308"/>
        <end position="333"/>
    </location>
</feature>
<protein>
    <recommendedName>
        <fullName evidence="4">Protein FAM169B</fullName>
    </recommendedName>
</protein>
<dbReference type="Ensembl" id="ENSOTST00005026123.2">
    <property type="protein sequence ID" value="ENSOTSP00005024137.2"/>
    <property type="gene ID" value="ENSOTSG00005011440.2"/>
</dbReference>
<dbReference type="InterPro" id="IPR029625">
    <property type="entry name" value="FAM169"/>
</dbReference>
<keyword evidence="3" id="KW-1185">Reference proteome</keyword>
<evidence type="ECO:0000313" key="3">
    <source>
        <dbReference type="Proteomes" id="UP000694402"/>
    </source>
</evidence>
<reference evidence="2" key="1">
    <citation type="submission" date="2025-08" db="UniProtKB">
        <authorList>
            <consortium name="Ensembl"/>
        </authorList>
    </citation>
    <scope>IDENTIFICATION</scope>
</reference>
<dbReference type="GeneID" id="112218556"/>
<dbReference type="RefSeq" id="XP_024235204.1">
    <property type="nucleotide sequence ID" value="XM_024379436.2"/>
</dbReference>
<dbReference type="CTD" id="434197"/>
<gene>
    <name evidence="2" type="primary">fam169b</name>
</gene>
<sequence>MESNRTSQTQKTGEIKEIYPIDLPDLDYRALSSTSENILTSLASNTYEGERWFLPSNGSKGLTKTSNVGDRSVTCQTEPLHQVEVTHDNVGRLQLFGDDDPPCTLLTLHVPADGTQVVALNLHGKWWSLNDVLKTSTKSRSGLVMVQSVMERVILFLLSQIIFGVLERPSGEEIYFSPHPMREFGKILWHNGEAVGFYTIKKKGSLCDGFTRRSYQLSVLDTVFVRTQWRRSGLALQILADFCKSLPNEEVIGISCPISPSMIKVCSKYLQMHQDQRDRLYEVEAPGGWGQRRNIWLNIQLNRSTNSEALPRPSLGSGCTNAKAQVRSNVQQH</sequence>